<gene>
    <name evidence="2" type="ORF">UT27_C0007G0036</name>
</gene>
<organism evidence="2 3">
    <name type="scientific">Candidatus Nomurabacteria bacterium GW2011_GWD2_39_12</name>
    <dbReference type="NCBI Taxonomy" id="1618759"/>
    <lineage>
        <taxon>Bacteria</taxon>
        <taxon>Candidatus Nomuraibacteriota</taxon>
    </lineage>
</organism>
<dbReference type="InterPro" id="IPR025234">
    <property type="entry name" value="YjzH-like"/>
</dbReference>
<keyword evidence="1" id="KW-0812">Transmembrane</keyword>
<name>A0A837HMW6_9BACT</name>
<evidence type="ECO:0000313" key="3">
    <source>
        <dbReference type="Proteomes" id="UP000033998"/>
    </source>
</evidence>
<evidence type="ECO:0008006" key="4">
    <source>
        <dbReference type="Google" id="ProtNLM"/>
    </source>
</evidence>
<evidence type="ECO:0000313" key="2">
    <source>
        <dbReference type="EMBL" id="KKR01556.1"/>
    </source>
</evidence>
<reference evidence="2 3" key="1">
    <citation type="journal article" date="2015" name="Nature">
        <title>rRNA introns, odd ribosomes, and small enigmatic genomes across a large radiation of phyla.</title>
        <authorList>
            <person name="Brown C.T."/>
            <person name="Hug L.A."/>
            <person name="Thomas B.C."/>
            <person name="Sharon I."/>
            <person name="Castelle C.J."/>
            <person name="Singh A."/>
            <person name="Wilkins M.J."/>
            <person name="Williams K.H."/>
            <person name="Banfield J.F."/>
        </authorList>
    </citation>
    <scope>NUCLEOTIDE SEQUENCE [LARGE SCALE GENOMIC DNA]</scope>
</reference>
<protein>
    <recommendedName>
        <fullName evidence="4">DUF4177 domain-containing protein</fullName>
    </recommendedName>
</protein>
<dbReference type="Pfam" id="PF13783">
    <property type="entry name" value="DUF4177"/>
    <property type="match status" value="1"/>
</dbReference>
<proteinExistence type="predicted"/>
<feature type="transmembrane region" description="Helical" evidence="1">
    <location>
        <begin position="39"/>
        <end position="64"/>
    </location>
</feature>
<sequence>MDKWEYKIIEPNVKGWLNKKIDSGAEQSLNEMGNQGWELVAITPLAGISASSWGSSTTSFVLIFKRKKI</sequence>
<dbReference type="AlphaFoldDB" id="A0A837HMW6"/>
<comment type="caution">
    <text evidence="2">The sequence shown here is derived from an EMBL/GenBank/DDBJ whole genome shotgun (WGS) entry which is preliminary data.</text>
</comment>
<dbReference type="EMBL" id="LBWE01000007">
    <property type="protein sequence ID" value="KKR01556.1"/>
    <property type="molecule type" value="Genomic_DNA"/>
</dbReference>
<evidence type="ECO:0000256" key="1">
    <source>
        <dbReference type="SAM" id="Phobius"/>
    </source>
</evidence>
<keyword evidence="1" id="KW-0472">Membrane</keyword>
<keyword evidence="1" id="KW-1133">Transmembrane helix</keyword>
<dbReference type="Proteomes" id="UP000033998">
    <property type="component" value="Unassembled WGS sequence"/>
</dbReference>
<accession>A0A837HMW6</accession>